<keyword evidence="2" id="KW-1185">Reference proteome</keyword>
<gene>
    <name evidence="1" type="ORF">ACFPZ3_37470</name>
</gene>
<dbReference type="EMBL" id="JBHSPA010000047">
    <property type="protein sequence ID" value="MFC5829584.1"/>
    <property type="molecule type" value="Genomic_DNA"/>
</dbReference>
<comment type="caution">
    <text evidence="1">The sequence shown here is derived from an EMBL/GenBank/DDBJ whole genome shotgun (WGS) entry which is preliminary data.</text>
</comment>
<organism evidence="1 2">
    <name type="scientific">Nonomuraea insulae</name>
    <dbReference type="NCBI Taxonomy" id="1616787"/>
    <lineage>
        <taxon>Bacteria</taxon>
        <taxon>Bacillati</taxon>
        <taxon>Actinomycetota</taxon>
        <taxon>Actinomycetes</taxon>
        <taxon>Streptosporangiales</taxon>
        <taxon>Streptosporangiaceae</taxon>
        <taxon>Nonomuraea</taxon>
    </lineage>
</organism>
<accession>A0ABW1CUT1</accession>
<reference evidence="2" key="1">
    <citation type="journal article" date="2019" name="Int. J. Syst. Evol. Microbiol.">
        <title>The Global Catalogue of Microorganisms (GCM) 10K type strain sequencing project: providing services to taxonomists for standard genome sequencing and annotation.</title>
        <authorList>
            <consortium name="The Broad Institute Genomics Platform"/>
            <consortium name="The Broad Institute Genome Sequencing Center for Infectious Disease"/>
            <person name="Wu L."/>
            <person name="Ma J."/>
        </authorList>
    </citation>
    <scope>NUCLEOTIDE SEQUENCE [LARGE SCALE GENOMIC DNA]</scope>
    <source>
        <strain evidence="2">CCUG 53903</strain>
    </source>
</reference>
<dbReference type="Proteomes" id="UP001596058">
    <property type="component" value="Unassembled WGS sequence"/>
</dbReference>
<protein>
    <submittedName>
        <fullName evidence="1">Uncharacterized protein</fullName>
    </submittedName>
</protein>
<evidence type="ECO:0000313" key="1">
    <source>
        <dbReference type="EMBL" id="MFC5829584.1"/>
    </source>
</evidence>
<name>A0ABW1CUT1_9ACTN</name>
<dbReference type="RefSeq" id="WP_379519076.1">
    <property type="nucleotide sequence ID" value="NZ_JBHSPA010000047.1"/>
</dbReference>
<evidence type="ECO:0000313" key="2">
    <source>
        <dbReference type="Proteomes" id="UP001596058"/>
    </source>
</evidence>
<proteinExistence type="predicted"/>
<sequence>MATRKPRSRRLAATIGALTAVLVVAAGPAVLDLHAMDSREDPYIVGEFGALKSHYDNDITKAAYAMRDLQRDMCRLNSSGYLFFAWDTYEPLASLDQFFQMTESGGAINGRLAPIVRPDPCG</sequence>